<evidence type="ECO:0000256" key="2">
    <source>
        <dbReference type="ARBA" id="ARBA00022801"/>
    </source>
</evidence>
<dbReference type="SMART" id="SM01079">
    <property type="entry name" value="CHASE"/>
    <property type="match status" value="1"/>
</dbReference>
<evidence type="ECO:0000256" key="8">
    <source>
        <dbReference type="SAM" id="Phobius"/>
    </source>
</evidence>
<feature type="region of interest" description="Disordered" evidence="7">
    <location>
        <begin position="851"/>
        <end position="873"/>
    </location>
</feature>
<feature type="binding site" evidence="5">
    <location>
        <position position="566"/>
    </location>
    <ligand>
        <name>Zn(2+)</name>
        <dbReference type="ChEBI" id="CHEBI:29105"/>
        <label>1</label>
    </ligand>
</feature>
<dbReference type="PROSITE" id="PS00126">
    <property type="entry name" value="PDEASE_I_1"/>
    <property type="match status" value="1"/>
</dbReference>
<comment type="caution">
    <text evidence="11">The sequence shown here is derived from an EMBL/GenBank/DDBJ whole genome shotgun (WGS) entry which is preliminary data.</text>
</comment>
<dbReference type="Pfam" id="PF00233">
    <property type="entry name" value="PDEase_I"/>
    <property type="match status" value="1"/>
</dbReference>
<dbReference type="Gene3D" id="1.10.1300.10">
    <property type="entry name" value="3'5'-cyclic nucleotide phosphodiesterase, catalytic domain"/>
    <property type="match status" value="1"/>
</dbReference>
<feature type="binding site" evidence="5">
    <location>
        <position position="604"/>
    </location>
    <ligand>
        <name>Zn(2+)</name>
        <dbReference type="ChEBI" id="CHEBI:29105"/>
        <label>1</label>
    </ligand>
</feature>
<dbReference type="CDD" id="cd00077">
    <property type="entry name" value="HDc"/>
    <property type="match status" value="1"/>
</dbReference>
<dbReference type="EMBL" id="LSYV01000018">
    <property type="protein sequence ID" value="KXZ50319.1"/>
    <property type="molecule type" value="Genomic_DNA"/>
</dbReference>
<dbReference type="InterPro" id="IPR006189">
    <property type="entry name" value="CHASE_dom"/>
</dbReference>
<dbReference type="InterPro" id="IPR002073">
    <property type="entry name" value="PDEase_catalytic_dom"/>
</dbReference>
<dbReference type="PROSITE" id="PS50839">
    <property type="entry name" value="CHASE"/>
    <property type="match status" value="1"/>
</dbReference>
<feature type="binding site" evidence="4">
    <location>
        <position position="752"/>
    </location>
    <ligand>
        <name>AMP</name>
        <dbReference type="ChEBI" id="CHEBI:456215"/>
    </ligand>
</feature>
<keyword evidence="12" id="KW-1185">Reference proteome</keyword>
<reference evidence="12" key="1">
    <citation type="journal article" date="2016" name="Nat. Commun.">
        <title>The Gonium pectorale genome demonstrates co-option of cell cycle regulation during the evolution of multicellularity.</title>
        <authorList>
            <person name="Hanschen E.R."/>
            <person name="Marriage T.N."/>
            <person name="Ferris P.J."/>
            <person name="Hamaji T."/>
            <person name="Toyoda A."/>
            <person name="Fujiyama A."/>
            <person name="Neme R."/>
            <person name="Noguchi H."/>
            <person name="Minakuchi Y."/>
            <person name="Suzuki M."/>
            <person name="Kawai-Toyooka H."/>
            <person name="Smith D.R."/>
            <person name="Sparks H."/>
            <person name="Anderson J."/>
            <person name="Bakaric R."/>
            <person name="Luria V."/>
            <person name="Karger A."/>
            <person name="Kirschner M.W."/>
            <person name="Durand P.M."/>
            <person name="Michod R.E."/>
            <person name="Nozaki H."/>
            <person name="Olson B.J."/>
        </authorList>
    </citation>
    <scope>NUCLEOTIDE SEQUENCE [LARGE SCALE GENOMIC DNA]</scope>
    <source>
        <strain evidence="12">NIES-2863</strain>
    </source>
</reference>
<dbReference type="InterPro" id="IPR003607">
    <property type="entry name" value="HD/PDEase_dom"/>
</dbReference>
<organism evidence="11 12">
    <name type="scientific">Gonium pectorale</name>
    <name type="common">Green alga</name>
    <dbReference type="NCBI Taxonomy" id="33097"/>
    <lineage>
        <taxon>Eukaryota</taxon>
        <taxon>Viridiplantae</taxon>
        <taxon>Chlorophyta</taxon>
        <taxon>core chlorophytes</taxon>
        <taxon>Chlorophyceae</taxon>
        <taxon>CS clade</taxon>
        <taxon>Chlamydomonadales</taxon>
        <taxon>Volvocaceae</taxon>
        <taxon>Gonium</taxon>
    </lineage>
</organism>
<feature type="transmembrane region" description="Helical" evidence="8">
    <location>
        <begin position="251"/>
        <end position="275"/>
    </location>
</feature>
<keyword evidence="8" id="KW-1133">Transmembrane helix</keyword>
<feature type="domain" description="CHASE" evidence="9">
    <location>
        <begin position="63"/>
        <end position="179"/>
    </location>
</feature>
<feature type="binding site" evidence="4">
    <location>
        <position position="604"/>
    </location>
    <ligand>
        <name>AMP</name>
        <dbReference type="ChEBI" id="CHEBI:456215"/>
    </ligand>
</feature>
<dbReference type="InterPro" id="IPR036971">
    <property type="entry name" value="PDEase_catalytic_dom_sf"/>
</dbReference>
<feature type="binding site" evidence="5">
    <location>
        <position position="752"/>
    </location>
    <ligand>
        <name>Zn(2+)</name>
        <dbReference type="ChEBI" id="CHEBI:29105"/>
        <label>1</label>
    </ligand>
</feature>
<dbReference type="GO" id="GO:0007165">
    <property type="term" value="P:signal transduction"/>
    <property type="evidence" value="ECO:0007669"/>
    <property type="project" value="InterPro"/>
</dbReference>
<protein>
    <recommendedName>
        <fullName evidence="6">Phosphodiesterase</fullName>
        <ecNumber evidence="6">3.1.4.-</ecNumber>
    </recommendedName>
</protein>
<feature type="region of interest" description="Disordered" evidence="7">
    <location>
        <begin position="442"/>
        <end position="462"/>
    </location>
</feature>
<feature type="active site" description="Proton donor" evidence="3">
    <location>
        <position position="562"/>
    </location>
</feature>
<feature type="binding site" evidence="5">
    <location>
        <position position="603"/>
    </location>
    <ligand>
        <name>Zn(2+)</name>
        <dbReference type="ChEBI" id="CHEBI:29105"/>
        <label>1</label>
    </ligand>
</feature>
<evidence type="ECO:0000256" key="3">
    <source>
        <dbReference type="PIRSR" id="PIRSR623088-1"/>
    </source>
</evidence>
<evidence type="ECO:0000259" key="10">
    <source>
        <dbReference type="PROSITE" id="PS51845"/>
    </source>
</evidence>
<keyword evidence="8" id="KW-0472">Membrane</keyword>
<sequence>MAVDVMSWYRQYIMDSYAPTVSLSVVVHHDPSYDNVVNLFESAAPELLSLAPPNALTSLQLAPNGVIRMAYPLEPNQAVIGHDLIAPDEDKHGALETIAYGRMVLMGPLNFIQGGFGIRAHLPIFIHNVTANATFGGPDALNPLCGSLCYNETTRSKFWGFATALIDLQTLNSGNTSRLRGIGDSGYDYELLAPVWDVSYIGSSAGAATRNYTRLAGSSKRPVEPVIAPMKLGESEWLLYICPREGWVPQWYAPLLSVTVVLAVAVSVLIFAVLLSRRQHQKLLEALLPREMIDHLKHDADPIMGPRIMEAATTADVLLNLLGELLEGGTPDVRDIVLIRQQILQNMDIYRPLNLSSQLRDANLDDDVTKALMHQLGGKFSFSFSSESEEERHGEDIRAGAMLTKSLTMSHHDYATLGADAHDGGPNKTLSSSSHADVVTPLRGGPQADEQHGATRGGLWASSTSRRSITGAALALGAFLAKKPPTPPLPIIEEVEKVLAQADSWQFDAWRLRDVTNGHPLSALGFYLIHRAGLITGLKLKPAVLARLLRHIEAGYNDNPYHNATHAADVLQTLHVILHGAQMHINYVDQLGLLAAYFAAIVHDYGHPGLTNDFLVATLDPLAVRYNDRSPLENHHAAAAFSTMRRAGLDLLSPLSNEQKAAFRKQVIEMVLATDMKQHFSLLSHFNTVHRIANYSNKPAGMTTPDRQGSSMQELQTVAVGMPSIVDLGQAPKPIDETERLLSLQVVIKVADLGHLGEEMEVHKRWLSVLEEEFFRQGDKERQLCLPISPLFDRAKQGVSKSQTGFYEFVALPLVHALCSAFPGARPLMRCFMGNYNHYRAIDGQAAIAEPRSGKLPPAPSSRFAASHLPAAN</sequence>
<dbReference type="SUPFAM" id="SSF109604">
    <property type="entry name" value="HD-domain/PDEase-like"/>
    <property type="match status" value="1"/>
</dbReference>
<feature type="domain" description="PDEase" evidence="10">
    <location>
        <begin position="484"/>
        <end position="846"/>
    </location>
</feature>
<feature type="binding site" evidence="4">
    <location>
        <position position="803"/>
    </location>
    <ligand>
        <name>AMP</name>
        <dbReference type="ChEBI" id="CHEBI:456215"/>
    </ligand>
</feature>
<keyword evidence="8" id="KW-0812">Transmembrane</keyword>
<dbReference type="AlphaFoldDB" id="A0A150GKE6"/>
<gene>
    <name evidence="11" type="ORF">GPECTOR_17g958</name>
</gene>
<accession>A0A150GKE6</accession>
<evidence type="ECO:0000256" key="7">
    <source>
        <dbReference type="SAM" id="MobiDB-lite"/>
    </source>
</evidence>
<dbReference type="EC" id="3.1.4.-" evidence="6"/>
<keyword evidence="2 6" id="KW-0378">Hydrolase</keyword>
<dbReference type="PANTHER" id="PTHR11347">
    <property type="entry name" value="CYCLIC NUCLEOTIDE PHOSPHODIESTERASE"/>
    <property type="match status" value="1"/>
</dbReference>
<dbReference type="OrthoDB" id="568146at2759"/>
<dbReference type="InterPro" id="IPR023088">
    <property type="entry name" value="PDEase"/>
</dbReference>
<comment type="cofactor">
    <cofactor evidence="6">
        <name>a divalent metal cation</name>
        <dbReference type="ChEBI" id="CHEBI:60240"/>
    </cofactor>
    <text evidence="6">Binds 2 divalent metal cations per subunit. Site 1 may preferentially bind zinc ions, while site 2 has a preference for magnesium and/or manganese ions.</text>
</comment>
<feature type="binding site" evidence="5">
    <location>
        <position position="604"/>
    </location>
    <ligand>
        <name>Zn(2+)</name>
        <dbReference type="ChEBI" id="CHEBI:29105"/>
        <label>2</label>
    </ligand>
</feature>
<feature type="binding site" evidence="4">
    <location>
        <begin position="562"/>
        <end position="566"/>
    </location>
    <ligand>
        <name>AMP</name>
        <dbReference type="ChEBI" id="CHEBI:456215"/>
    </ligand>
</feature>
<dbReference type="GO" id="GO:0004114">
    <property type="term" value="F:3',5'-cyclic-nucleotide phosphodiesterase activity"/>
    <property type="evidence" value="ECO:0007669"/>
    <property type="project" value="InterPro"/>
</dbReference>
<dbReference type="Proteomes" id="UP000075714">
    <property type="component" value="Unassembled WGS sequence"/>
</dbReference>
<dbReference type="STRING" id="33097.A0A150GKE6"/>
<proteinExistence type="inferred from homology"/>
<dbReference type="InterPro" id="IPR023174">
    <property type="entry name" value="PDEase_CS"/>
</dbReference>
<keyword evidence="1 5" id="KW-0479">Metal-binding</keyword>
<dbReference type="SMART" id="SM00471">
    <property type="entry name" value="HDc"/>
    <property type="match status" value="1"/>
</dbReference>
<evidence type="ECO:0000259" key="9">
    <source>
        <dbReference type="PROSITE" id="PS50839"/>
    </source>
</evidence>
<evidence type="ECO:0000313" key="11">
    <source>
        <dbReference type="EMBL" id="KXZ50319.1"/>
    </source>
</evidence>
<evidence type="ECO:0000256" key="4">
    <source>
        <dbReference type="PIRSR" id="PIRSR623088-2"/>
    </source>
</evidence>
<evidence type="ECO:0000256" key="5">
    <source>
        <dbReference type="PIRSR" id="PIRSR623088-3"/>
    </source>
</evidence>
<dbReference type="GO" id="GO:0046872">
    <property type="term" value="F:metal ion binding"/>
    <property type="evidence" value="ECO:0007669"/>
    <property type="project" value="UniProtKB-KW"/>
</dbReference>
<comment type="similarity">
    <text evidence="6">Belongs to the cyclic nucleotide phosphodiesterase family.</text>
</comment>
<evidence type="ECO:0000313" key="12">
    <source>
        <dbReference type="Proteomes" id="UP000075714"/>
    </source>
</evidence>
<dbReference type="PROSITE" id="PS51845">
    <property type="entry name" value="PDEASE_I_2"/>
    <property type="match status" value="1"/>
</dbReference>
<name>A0A150GKE6_GONPE</name>
<dbReference type="PRINTS" id="PR00387">
    <property type="entry name" value="PDIESTERASE1"/>
</dbReference>
<evidence type="ECO:0000256" key="6">
    <source>
        <dbReference type="RuleBase" id="RU363067"/>
    </source>
</evidence>
<evidence type="ECO:0000256" key="1">
    <source>
        <dbReference type="ARBA" id="ARBA00022723"/>
    </source>
</evidence>